<proteinExistence type="predicted"/>
<dbReference type="EMBL" id="AVOT02123408">
    <property type="protein sequence ID" value="MBW0586270.1"/>
    <property type="molecule type" value="Genomic_DNA"/>
</dbReference>
<sequence length="211" mass="23358">MKENEIFNNESYCKQIPISHQLAIALERLGSNGNAGSVGRFAQNFKLIRCAIISVTRWVIKYINSLKKDSLKWHDYQRRNAISQVMKEEGFDGCVSQPQVMTLLHGCCGNPAWNQVGANWPHHIVYGQLAPFCVLWTFGHSTFPLASGHILPSLAFLANFHIPNPQASIFVLVLGVSFCLLGGSGPPSHNHILGHPFSLGGLGPKWPFWAI</sequence>
<comment type="caution">
    <text evidence="1">The sequence shown here is derived from an EMBL/GenBank/DDBJ whole genome shotgun (WGS) entry which is preliminary data.</text>
</comment>
<name>A0A9Q3KVU5_9BASI</name>
<organism evidence="1 2">
    <name type="scientific">Austropuccinia psidii MF-1</name>
    <dbReference type="NCBI Taxonomy" id="1389203"/>
    <lineage>
        <taxon>Eukaryota</taxon>
        <taxon>Fungi</taxon>
        <taxon>Dikarya</taxon>
        <taxon>Basidiomycota</taxon>
        <taxon>Pucciniomycotina</taxon>
        <taxon>Pucciniomycetes</taxon>
        <taxon>Pucciniales</taxon>
        <taxon>Sphaerophragmiaceae</taxon>
        <taxon>Austropuccinia</taxon>
    </lineage>
</organism>
<evidence type="ECO:0000313" key="1">
    <source>
        <dbReference type="EMBL" id="MBW0586270.1"/>
    </source>
</evidence>
<protein>
    <submittedName>
        <fullName evidence="1">Uncharacterized protein</fullName>
    </submittedName>
</protein>
<keyword evidence="2" id="KW-1185">Reference proteome</keyword>
<dbReference type="AlphaFoldDB" id="A0A9Q3KVU5"/>
<gene>
    <name evidence="1" type="ORF">O181_125985</name>
</gene>
<accession>A0A9Q3KVU5</accession>
<evidence type="ECO:0000313" key="2">
    <source>
        <dbReference type="Proteomes" id="UP000765509"/>
    </source>
</evidence>
<dbReference type="OrthoDB" id="2502344at2759"/>
<dbReference type="Proteomes" id="UP000765509">
    <property type="component" value="Unassembled WGS sequence"/>
</dbReference>
<reference evidence="1" key="1">
    <citation type="submission" date="2021-03" db="EMBL/GenBank/DDBJ databases">
        <title>Draft genome sequence of rust myrtle Austropuccinia psidii MF-1, a brazilian biotype.</title>
        <authorList>
            <person name="Quecine M.C."/>
            <person name="Pachon D.M.R."/>
            <person name="Bonatelli M.L."/>
            <person name="Correr F.H."/>
            <person name="Franceschini L.M."/>
            <person name="Leite T.F."/>
            <person name="Margarido G.R.A."/>
            <person name="Almeida C.A."/>
            <person name="Ferrarezi J.A."/>
            <person name="Labate C.A."/>
        </authorList>
    </citation>
    <scope>NUCLEOTIDE SEQUENCE</scope>
    <source>
        <strain evidence="1">MF-1</strain>
    </source>
</reference>